<sequence length="362" mass="40363">MKSLVLLVALLLWPSSVPAFPSITVTSDEERNLNHYVQDLQNLLLSVPTKGETGHEAQTKATSSVAPTGTRAIQYEEISTDKDVVLSPLREVTTPVPHRAITVEDERRKRTKRTAFWSIKPNNISVVLRTKEPYIEREEEPEAIVRPTGRTTPLSPVSDVAKGLQVTSRTSLTPTSLTPTTREGSDLRDSTELEDVPQLSGEENLEGITFGKHAQTLNNDDILKKISDIRFQVQQAPRGDSLNEESREDIRASKDDLRRSIALAAAAEQKLTKMSESQILPLGQTGNEVDNIEAVINVLYNSRDKIPEYFDIKYVPPEMREKTSTVFNALKKILCVGGGEAQSLIRRLIKISMRLLRLLNTS</sequence>
<name>A0AC55CRN2_ECHTE</name>
<dbReference type="Proteomes" id="UP000694863">
    <property type="component" value="Unplaced"/>
</dbReference>
<accession>A0AC55CRN2</accession>
<keyword evidence="1" id="KW-1185">Reference proteome</keyword>
<protein>
    <submittedName>
        <fullName evidence="2">Sperm equatorial segment protein 1</fullName>
    </submittedName>
</protein>
<gene>
    <name evidence="2" type="primary">SPESP1</name>
</gene>
<reference evidence="2" key="1">
    <citation type="submission" date="2025-08" db="UniProtKB">
        <authorList>
            <consortium name="RefSeq"/>
        </authorList>
    </citation>
    <scope>IDENTIFICATION</scope>
</reference>
<evidence type="ECO:0000313" key="2">
    <source>
        <dbReference type="RefSeq" id="XP_045141753.1"/>
    </source>
</evidence>
<organism evidence="1 2">
    <name type="scientific">Echinops telfairi</name>
    <name type="common">Lesser hedgehog tenrec</name>
    <dbReference type="NCBI Taxonomy" id="9371"/>
    <lineage>
        <taxon>Eukaryota</taxon>
        <taxon>Metazoa</taxon>
        <taxon>Chordata</taxon>
        <taxon>Craniata</taxon>
        <taxon>Vertebrata</taxon>
        <taxon>Euteleostomi</taxon>
        <taxon>Mammalia</taxon>
        <taxon>Eutheria</taxon>
        <taxon>Afrotheria</taxon>
        <taxon>Tenrecidae</taxon>
        <taxon>Tenrecinae</taxon>
        <taxon>Echinops</taxon>
    </lineage>
</organism>
<proteinExistence type="predicted"/>
<evidence type="ECO:0000313" key="1">
    <source>
        <dbReference type="Proteomes" id="UP000694863"/>
    </source>
</evidence>
<dbReference type="RefSeq" id="XP_045141753.1">
    <property type="nucleotide sequence ID" value="XM_045285818.1"/>
</dbReference>